<dbReference type="SUPFAM" id="SSF52540">
    <property type="entry name" value="P-loop containing nucleoside triphosphate hydrolases"/>
    <property type="match status" value="2"/>
</dbReference>
<comment type="caution">
    <text evidence="10">The sequence shown here is derived from an EMBL/GenBank/DDBJ whole genome shotgun (WGS) entry which is preliminary data.</text>
</comment>
<feature type="compositionally biased region" description="Basic and acidic residues" evidence="8">
    <location>
        <begin position="451"/>
        <end position="462"/>
    </location>
</feature>
<feature type="region of interest" description="Disordered" evidence="8">
    <location>
        <begin position="426"/>
        <end position="478"/>
    </location>
</feature>
<dbReference type="InterPro" id="IPR011545">
    <property type="entry name" value="DEAD/DEAH_box_helicase_dom"/>
</dbReference>
<keyword evidence="1 6" id="KW-0547">Nucleotide-binding</keyword>
<feature type="domain" description="Helicase ATP-binding" evidence="9">
    <location>
        <begin position="1"/>
        <end position="171"/>
    </location>
</feature>
<dbReference type="InterPro" id="IPR025313">
    <property type="entry name" value="SPB4-like_CTE"/>
</dbReference>
<gene>
    <name evidence="10" type="ORF">NQ317_001138</name>
</gene>
<dbReference type="SMART" id="SM01178">
    <property type="entry name" value="DUF4217"/>
    <property type="match status" value="1"/>
</dbReference>
<keyword evidence="11" id="KW-1185">Reference proteome</keyword>
<evidence type="ECO:0000256" key="4">
    <source>
        <dbReference type="ARBA" id="ARBA00022840"/>
    </source>
</evidence>
<comment type="similarity">
    <text evidence="6">Belongs to the DEAD box helicase family.</text>
</comment>
<dbReference type="InterPro" id="IPR027417">
    <property type="entry name" value="P-loop_NTPase"/>
</dbReference>
<evidence type="ECO:0000256" key="6">
    <source>
        <dbReference type="RuleBase" id="RU000492"/>
    </source>
</evidence>
<evidence type="ECO:0000256" key="2">
    <source>
        <dbReference type="ARBA" id="ARBA00022801"/>
    </source>
</evidence>
<evidence type="ECO:0000313" key="11">
    <source>
        <dbReference type="Proteomes" id="UP001162164"/>
    </source>
</evidence>
<dbReference type="PROSITE" id="PS00039">
    <property type="entry name" value="DEAD_ATP_HELICASE"/>
    <property type="match status" value="1"/>
</dbReference>
<name>A0ABQ9J7M9_9CUCU</name>
<organism evidence="10 11">
    <name type="scientific">Molorchus minor</name>
    <dbReference type="NCBI Taxonomy" id="1323400"/>
    <lineage>
        <taxon>Eukaryota</taxon>
        <taxon>Metazoa</taxon>
        <taxon>Ecdysozoa</taxon>
        <taxon>Arthropoda</taxon>
        <taxon>Hexapoda</taxon>
        <taxon>Insecta</taxon>
        <taxon>Pterygota</taxon>
        <taxon>Neoptera</taxon>
        <taxon>Endopterygota</taxon>
        <taxon>Coleoptera</taxon>
        <taxon>Polyphaga</taxon>
        <taxon>Cucujiformia</taxon>
        <taxon>Chrysomeloidea</taxon>
        <taxon>Cerambycidae</taxon>
        <taxon>Lamiinae</taxon>
        <taxon>Monochamini</taxon>
        <taxon>Molorchus</taxon>
    </lineage>
</organism>
<evidence type="ECO:0000256" key="7">
    <source>
        <dbReference type="RuleBase" id="RU365068"/>
    </source>
</evidence>
<protein>
    <recommendedName>
        <fullName evidence="7">ATP-dependent RNA helicase</fullName>
        <ecNumber evidence="7">3.6.4.13</ecNumber>
    </recommendedName>
</protein>
<dbReference type="PANTHER" id="PTHR24031">
    <property type="entry name" value="RNA HELICASE"/>
    <property type="match status" value="1"/>
</dbReference>
<keyword evidence="4 6" id="KW-0067">ATP-binding</keyword>
<dbReference type="CDD" id="cd17960">
    <property type="entry name" value="DEADc_DDX55"/>
    <property type="match status" value="1"/>
</dbReference>
<keyword evidence="3 6" id="KW-0347">Helicase</keyword>
<accession>A0ABQ9J7M9</accession>
<proteinExistence type="inferred from homology"/>
<comment type="domain">
    <text evidence="7">The Q motif is unique to and characteristic of the DEAD box family of RNA helicases and controls ATP binding and hydrolysis.</text>
</comment>
<comment type="catalytic activity">
    <reaction evidence="7">
        <text>ATP + H2O = ADP + phosphate + H(+)</text>
        <dbReference type="Rhea" id="RHEA:13065"/>
        <dbReference type="ChEBI" id="CHEBI:15377"/>
        <dbReference type="ChEBI" id="CHEBI:15378"/>
        <dbReference type="ChEBI" id="CHEBI:30616"/>
        <dbReference type="ChEBI" id="CHEBI:43474"/>
        <dbReference type="ChEBI" id="CHEBI:456216"/>
        <dbReference type="EC" id="3.6.4.13"/>
    </reaction>
</comment>
<evidence type="ECO:0000256" key="8">
    <source>
        <dbReference type="SAM" id="MobiDB-lite"/>
    </source>
</evidence>
<comment type="function">
    <text evidence="7">RNA helicase.</text>
</comment>
<evidence type="ECO:0000256" key="3">
    <source>
        <dbReference type="ARBA" id="ARBA00022806"/>
    </source>
</evidence>
<dbReference type="EC" id="3.6.4.13" evidence="7"/>
<dbReference type="InterPro" id="IPR014001">
    <property type="entry name" value="Helicase_ATP-bd"/>
</dbReference>
<sequence length="495" mass="57002">MPQTWEELKLTLHKEVENGVLTTKKKWKKHQIGAIVISPTRELAIQTKSVLEHFLKFVKNLTQILLVGGNSVEEDIRSFKDNGGNIIICTPGRFEDLLTRRKELNLPNCVKNLEILILDEADRLLDLGFQKSIDTILSYLPRQRRTGLFSATQTKEVEDLIRAGLRNPVLVSVSAKATQSTPDLLNNYYIVPKNNGKLATLITFLESKSIQKAMLFLPTCASVDYWSHILPSVIPKKLNLPVLAIHGKMKEKRKKILESFQIYQKLTGYCNGILLLVLAPSFIGLVELLRQGQQGSALILLLENEEAYVNFIEANQKVKLTQISDLTSAVQIKELLEKVRNLLKKDRALMDKATQAFVSHIRAYSKHECSLLLRVKVTLLSMHYFDVNSVPYKDKVRESIRKQKLEEYKKTGKCIWPGHKQKFVKKPSEPWSITKQKKEDRKGKRQKRKQSKEAKLEKNEPFKKKKRKGISEEDLEELKKRRCPTEKIEEKEDIR</sequence>
<dbReference type="SMART" id="SM00487">
    <property type="entry name" value="DEXDc"/>
    <property type="match status" value="1"/>
</dbReference>
<evidence type="ECO:0000256" key="1">
    <source>
        <dbReference type="ARBA" id="ARBA00022741"/>
    </source>
</evidence>
<evidence type="ECO:0000256" key="5">
    <source>
        <dbReference type="ARBA" id="ARBA00022884"/>
    </source>
</evidence>
<dbReference type="PROSITE" id="PS51192">
    <property type="entry name" value="HELICASE_ATP_BIND_1"/>
    <property type="match status" value="1"/>
</dbReference>
<keyword evidence="2 6" id="KW-0378">Hydrolase</keyword>
<dbReference type="Pfam" id="PF23681">
    <property type="entry name" value="CTT_SPB4"/>
    <property type="match status" value="1"/>
</dbReference>
<dbReference type="InterPro" id="IPR056330">
    <property type="entry name" value="CTT_SPB4"/>
</dbReference>
<dbReference type="InterPro" id="IPR000629">
    <property type="entry name" value="RNA-helicase_DEAD-box_CS"/>
</dbReference>
<dbReference type="Gene3D" id="3.40.50.300">
    <property type="entry name" value="P-loop containing nucleotide triphosphate hydrolases"/>
    <property type="match status" value="3"/>
</dbReference>
<evidence type="ECO:0000259" key="9">
    <source>
        <dbReference type="PROSITE" id="PS51192"/>
    </source>
</evidence>
<reference evidence="10" key="1">
    <citation type="journal article" date="2023" name="Insect Mol. Biol.">
        <title>Genome sequencing provides insights into the evolution of gene families encoding plant cell wall-degrading enzymes in longhorned beetles.</title>
        <authorList>
            <person name="Shin N.R."/>
            <person name="Okamura Y."/>
            <person name="Kirsch R."/>
            <person name="Pauchet Y."/>
        </authorList>
    </citation>
    <scope>NUCLEOTIDE SEQUENCE</scope>
    <source>
        <strain evidence="10">MMC_N1</strain>
    </source>
</reference>
<dbReference type="Pfam" id="PF13959">
    <property type="entry name" value="CTE_SPB4"/>
    <property type="match status" value="1"/>
</dbReference>
<evidence type="ECO:0000313" key="10">
    <source>
        <dbReference type="EMBL" id="KAJ8973932.1"/>
    </source>
</evidence>
<keyword evidence="5 7" id="KW-0694">RNA-binding</keyword>
<dbReference type="Pfam" id="PF00270">
    <property type="entry name" value="DEAD"/>
    <property type="match status" value="1"/>
</dbReference>
<dbReference type="Proteomes" id="UP001162164">
    <property type="component" value="Unassembled WGS sequence"/>
</dbReference>
<dbReference type="EMBL" id="JAPWTJ010001080">
    <property type="protein sequence ID" value="KAJ8973932.1"/>
    <property type="molecule type" value="Genomic_DNA"/>
</dbReference>